<dbReference type="OMA" id="VEIVIFY"/>
<evidence type="ECO:0000256" key="4">
    <source>
        <dbReference type="ARBA" id="ARBA00022989"/>
    </source>
</evidence>
<reference evidence="7" key="1">
    <citation type="submission" date="2019-08" db="EMBL/GenBank/DDBJ databases">
        <authorList>
            <person name="Busch A."/>
        </authorList>
    </citation>
    <scope>NUCLEOTIDE SEQUENCE</scope>
    <source>
        <strain evidence="8">15T0085</strain>
        <strain evidence="7">17T1429</strain>
    </source>
</reference>
<evidence type="ECO:0000256" key="6">
    <source>
        <dbReference type="SAM" id="Phobius"/>
    </source>
</evidence>
<dbReference type="Pfam" id="PF03899">
    <property type="entry name" value="ATP-synt_I"/>
    <property type="match status" value="1"/>
</dbReference>
<name>A0A6B2JFL0_FRATU</name>
<comment type="caution">
    <text evidence="7">The sequence shown here is derived from an EMBL/GenBank/DDBJ whole genome shotgun (WGS) entry which is preliminary data.</text>
</comment>
<feature type="transmembrane region" description="Helical" evidence="6">
    <location>
        <begin position="91"/>
        <end position="112"/>
    </location>
</feature>
<organism evidence="7">
    <name type="scientific">Francisella tularensis subsp. holarctica</name>
    <dbReference type="NCBI Taxonomy" id="119857"/>
    <lineage>
        <taxon>Bacteria</taxon>
        <taxon>Pseudomonadati</taxon>
        <taxon>Pseudomonadota</taxon>
        <taxon>Gammaproteobacteria</taxon>
        <taxon>Thiotrichales</taxon>
        <taxon>Francisellaceae</taxon>
        <taxon>Francisella</taxon>
    </lineage>
</organism>
<keyword evidence="3 6" id="KW-0812">Transmembrane</keyword>
<reference evidence="7" key="2">
    <citation type="submission" date="2020-02" db="EMBL/GenBank/DDBJ databases">
        <title>Using affinity propagation clustering for identifying bacterial clades and subclades with whole-genome sequences of Francisella tularensis.</title>
        <authorList>
            <person name="Homeier-Bachmann T."/>
            <person name="Abdel-Glil M.Y."/>
            <person name="Hackbart A."/>
            <person name="Hotzel H."/>
            <person name="Tomaso H."/>
        </authorList>
    </citation>
    <scope>NUCLEOTIDE SEQUENCE</scope>
    <source>
        <strain evidence="8">15T0085</strain>
        <strain evidence="7">17T1429</strain>
    </source>
</reference>
<keyword evidence="4 6" id="KW-1133">Transmembrane helix</keyword>
<feature type="transmembrane region" description="Helical" evidence="6">
    <location>
        <begin position="118"/>
        <end position="139"/>
    </location>
</feature>
<feature type="transmembrane region" description="Helical" evidence="6">
    <location>
        <begin position="32"/>
        <end position="53"/>
    </location>
</feature>
<dbReference type="InterPro" id="IPR005598">
    <property type="entry name" value="ATP_synth_I"/>
</dbReference>
<dbReference type="GO" id="GO:0005886">
    <property type="term" value="C:plasma membrane"/>
    <property type="evidence" value="ECO:0007669"/>
    <property type="project" value="UniProtKB-SubCell"/>
</dbReference>
<feature type="transmembrane region" description="Helical" evidence="6">
    <location>
        <begin position="59"/>
        <end position="79"/>
    </location>
</feature>
<proteinExistence type="predicted"/>
<sequence length="143" mass="16685">MLIWAFLVLCESVFMNEIHVMLTNIKIDTKKFILLQLILVLVGYFVILVFYNYDYANSFLIGSLTMFLANFVFFFRLFINKQFSPGIEIAIFYLSELLKLSIVALLTILLAIYVKPKLFSYIFGLVLLQLAVCFVPILFKRVR</sequence>
<evidence type="ECO:0000256" key="3">
    <source>
        <dbReference type="ARBA" id="ARBA00022692"/>
    </source>
</evidence>
<evidence type="ECO:0000313" key="8">
    <source>
        <dbReference type="EMBL" id="NDS67681.1"/>
    </source>
</evidence>
<comment type="subcellular location">
    <subcellularLocation>
        <location evidence="1">Cell membrane</location>
        <topology evidence="1">Multi-pass membrane protein</topology>
    </subcellularLocation>
</comment>
<keyword evidence="2" id="KW-1003">Cell membrane</keyword>
<protein>
    <submittedName>
        <fullName evidence="7">Uncharacterized protein</fullName>
    </submittedName>
</protein>
<dbReference type="AlphaFoldDB" id="A0A6B2JFL0"/>
<gene>
    <name evidence="8" type="ORF">FWI86_00685</name>
    <name evidence="7" type="ORF">FWJ04_00490</name>
</gene>
<evidence type="ECO:0000256" key="1">
    <source>
        <dbReference type="ARBA" id="ARBA00004651"/>
    </source>
</evidence>
<dbReference type="RefSeq" id="WP_003017347.1">
    <property type="nucleotide sequence ID" value="NZ_AP023459.1"/>
</dbReference>
<dbReference type="EMBL" id="JAAGJP010000002">
    <property type="protein sequence ID" value="NDS67681.1"/>
    <property type="molecule type" value="Genomic_DNA"/>
</dbReference>
<accession>A0A6B2JFL0</accession>
<keyword evidence="5 6" id="KW-0472">Membrane</keyword>
<evidence type="ECO:0000256" key="5">
    <source>
        <dbReference type="ARBA" id="ARBA00023136"/>
    </source>
</evidence>
<evidence type="ECO:0000313" key="7">
    <source>
        <dbReference type="EMBL" id="NDR88238.1"/>
    </source>
</evidence>
<dbReference type="EMBL" id="JAAGKH010000002">
    <property type="protein sequence ID" value="NDR88238.1"/>
    <property type="molecule type" value="Genomic_DNA"/>
</dbReference>
<evidence type="ECO:0000256" key="2">
    <source>
        <dbReference type="ARBA" id="ARBA00022475"/>
    </source>
</evidence>